<accession>A0A9X0AGZ4</accession>
<comment type="caution">
    <text evidence="1">The sequence shown here is derived from an EMBL/GenBank/DDBJ whole genome shotgun (WGS) entry which is preliminary data.</text>
</comment>
<reference evidence="1" key="1">
    <citation type="submission" date="2022-11" db="EMBL/GenBank/DDBJ databases">
        <title>Genome Resource of Sclerotinia nivalis Strain SnTB1, a Plant Pathogen Isolated from American Ginseng.</title>
        <authorList>
            <person name="Fan S."/>
        </authorList>
    </citation>
    <scope>NUCLEOTIDE SEQUENCE</scope>
    <source>
        <strain evidence="1">SnTB1</strain>
    </source>
</reference>
<name>A0A9X0AGZ4_9HELO</name>
<organism evidence="1 2">
    <name type="scientific">Sclerotinia nivalis</name>
    <dbReference type="NCBI Taxonomy" id="352851"/>
    <lineage>
        <taxon>Eukaryota</taxon>
        <taxon>Fungi</taxon>
        <taxon>Dikarya</taxon>
        <taxon>Ascomycota</taxon>
        <taxon>Pezizomycotina</taxon>
        <taxon>Leotiomycetes</taxon>
        <taxon>Helotiales</taxon>
        <taxon>Sclerotiniaceae</taxon>
        <taxon>Sclerotinia</taxon>
    </lineage>
</organism>
<sequence>MDFSMKGSFGLSPEPTSPRVIIILSSPISSSFIINPIPLSRNPFTIQKSSNLLNPIPTQSFNSQRQLDILNSDDPVRSSNKSIPFKINNKRRRQSINSGIKSSSAKQVIERTRDLLVLTTSLEKSFEE</sequence>
<gene>
    <name evidence="1" type="ORF">OCU04_009111</name>
</gene>
<protein>
    <submittedName>
        <fullName evidence="1">Uncharacterized protein</fullName>
    </submittedName>
</protein>
<evidence type="ECO:0000313" key="2">
    <source>
        <dbReference type="Proteomes" id="UP001152300"/>
    </source>
</evidence>
<dbReference type="Proteomes" id="UP001152300">
    <property type="component" value="Unassembled WGS sequence"/>
</dbReference>
<evidence type="ECO:0000313" key="1">
    <source>
        <dbReference type="EMBL" id="KAJ8062587.1"/>
    </source>
</evidence>
<proteinExistence type="predicted"/>
<keyword evidence="2" id="KW-1185">Reference proteome</keyword>
<dbReference type="AlphaFoldDB" id="A0A9X0AGZ4"/>
<dbReference type="EMBL" id="JAPEIS010000010">
    <property type="protein sequence ID" value="KAJ8062587.1"/>
    <property type="molecule type" value="Genomic_DNA"/>
</dbReference>